<reference evidence="10" key="1">
    <citation type="journal article" date="2019" name="Int. J. Syst. Evol. Microbiol.">
        <title>The Global Catalogue of Microorganisms (GCM) 10K type strain sequencing project: providing services to taxonomists for standard genome sequencing and annotation.</title>
        <authorList>
            <consortium name="The Broad Institute Genomics Platform"/>
            <consortium name="The Broad Institute Genome Sequencing Center for Infectious Disease"/>
            <person name="Wu L."/>
            <person name="Ma J."/>
        </authorList>
    </citation>
    <scope>NUCLEOTIDE SEQUENCE [LARGE SCALE GENOMIC DNA]</scope>
    <source>
        <strain evidence="10">KCTC 42964</strain>
    </source>
</reference>
<sequence length="349" mass="37638">MTVLVTGGAGFIGSALVRALLADGERVVNLDRLTYAGSRLNLGDADAAPGHVFVEGDVADATLLRRLFAEYRPRTVYHLAAETHVDRSIDGPLAFIRTNVDGTAVLLAEALHHWRALPEAEAGAFRLVAVSTDEVFGSLQPGGFFRPDSPYRPNSPYAASKAAADHLARAWHVTYGLPVIVTNCGNNYGPCQFPEKLIPLTVLNALEGRDLPVYGDGRQERDWIHVDDHVAGLRRAAAAGQPGAVYLLGAANVRSNLEIVHGICAALDRLRPDAAHAPHAGLIRHVADRPGHDRRYALDVTATAAALDWRAEIAFEDGLAATVAWYLENPDWVAAMSARYDRGRLGRKA</sequence>
<proteinExistence type="inferred from homology"/>
<dbReference type="RefSeq" id="WP_379898196.1">
    <property type="nucleotide sequence ID" value="NZ_JBHRTR010000009.1"/>
</dbReference>
<evidence type="ECO:0000313" key="9">
    <source>
        <dbReference type="EMBL" id="MFC3226294.1"/>
    </source>
</evidence>
<accession>A0ABV7KVG1</accession>
<protein>
    <recommendedName>
        <fullName evidence="4 7">dTDP-glucose 4,6-dehydratase</fullName>
        <ecNumber evidence="4 7">4.2.1.46</ecNumber>
    </recommendedName>
</protein>
<feature type="domain" description="NAD(P)-binding" evidence="8">
    <location>
        <begin position="4"/>
        <end position="320"/>
    </location>
</feature>
<dbReference type="InterPro" id="IPR005888">
    <property type="entry name" value="dTDP_Gluc_deHydtase"/>
</dbReference>
<dbReference type="NCBIfam" id="TIGR01181">
    <property type="entry name" value="dTDP_gluc_dehyt"/>
    <property type="match status" value="1"/>
</dbReference>
<evidence type="ECO:0000256" key="5">
    <source>
        <dbReference type="ARBA" id="ARBA00023027"/>
    </source>
</evidence>
<evidence type="ECO:0000313" key="10">
    <source>
        <dbReference type="Proteomes" id="UP001595528"/>
    </source>
</evidence>
<gene>
    <name evidence="9" type="primary">rfbB</name>
    <name evidence="9" type="ORF">ACFOGJ_03580</name>
</gene>
<dbReference type="EMBL" id="JBHRTR010000009">
    <property type="protein sequence ID" value="MFC3226294.1"/>
    <property type="molecule type" value="Genomic_DNA"/>
</dbReference>
<evidence type="ECO:0000256" key="7">
    <source>
        <dbReference type="RuleBase" id="RU004473"/>
    </source>
</evidence>
<dbReference type="InterPro" id="IPR016040">
    <property type="entry name" value="NAD(P)-bd_dom"/>
</dbReference>
<evidence type="ECO:0000256" key="2">
    <source>
        <dbReference type="ARBA" id="ARBA00001911"/>
    </source>
</evidence>
<dbReference type="CDD" id="cd05246">
    <property type="entry name" value="dTDP_GD_SDR_e"/>
    <property type="match status" value="1"/>
</dbReference>
<evidence type="ECO:0000256" key="1">
    <source>
        <dbReference type="ARBA" id="ARBA00001539"/>
    </source>
</evidence>
<dbReference type="EC" id="4.2.1.46" evidence="4 7"/>
<keyword evidence="10" id="KW-1185">Reference proteome</keyword>
<comment type="cofactor">
    <cofactor evidence="2 7">
        <name>NAD(+)</name>
        <dbReference type="ChEBI" id="CHEBI:57540"/>
    </cofactor>
</comment>
<evidence type="ECO:0000256" key="3">
    <source>
        <dbReference type="ARBA" id="ARBA00008178"/>
    </source>
</evidence>
<keyword evidence="5" id="KW-0520">NAD</keyword>
<dbReference type="PANTHER" id="PTHR43000">
    <property type="entry name" value="DTDP-D-GLUCOSE 4,6-DEHYDRATASE-RELATED"/>
    <property type="match status" value="1"/>
</dbReference>
<dbReference type="Pfam" id="PF16363">
    <property type="entry name" value="GDP_Man_Dehyd"/>
    <property type="match status" value="1"/>
</dbReference>
<dbReference type="Gene3D" id="3.40.50.720">
    <property type="entry name" value="NAD(P)-binding Rossmann-like Domain"/>
    <property type="match status" value="1"/>
</dbReference>
<evidence type="ECO:0000256" key="6">
    <source>
        <dbReference type="ARBA" id="ARBA00023239"/>
    </source>
</evidence>
<dbReference type="GO" id="GO:0008460">
    <property type="term" value="F:dTDP-glucose 4,6-dehydratase activity"/>
    <property type="evidence" value="ECO:0007669"/>
    <property type="project" value="UniProtKB-EC"/>
</dbReference>
<comment type="catalytic activity">
    <reaction evidence="1 7">
        <text>dTDP-alpha-D-glucose = dTDP-4-dehydro-6-deoxy-alpha-D-glucose + H2O</text>
        <dbReference type="Rhea" id="RHEA:17221"/>
        <dbReference type="ChEBI" id="CHEBI:15377"/>
        <dbReference type="ChEBI" id="CHEBI:57477"/>
        <dbReference type="ChEBI" id="CHEBI:57649"/>
        <dbReference type="EC" id="4.2.1.46"/>
    </reaction>
</comment>
<organism evidence="9 10">
    <name type="scientific">Marinibaculum pumilum</name>
    <dbReference type="NCBI Taxonomy" id="1766165"/>
    <lineage>
        <taxon>Bacteria</taxon>
        <taxon>Pseudomonadati</taxon>
        <taxon>Pseudomonadota</taxon>
        <taxon>Alphaproteobacteria</taxon>
        <taxon>Rhodospirillales</taxon>
        <taxon>Rhodospirillaceae</taxon>
        <taxon>Marinibaculum</taxon>
    </lineage>
</organism>
<name>A0ABV7KVG1_9PROT</name>
<comment type="similarity">
    <text evidence="3 7">Belongs to the NAD(P)-dependent epimerase/dehydratase family. dTDP-glucose dehydratase subfamily.</text>
</comment>
<dbReference type="Gene3D" id="3.90.25.10">
    <property type="entry name" value="UDP-galactose 4-epimerase, domain 1"/>
    <property type="match status" value="1"/>
</dbReference>
<dbReference type="InterPro" id="IPR036291">
    <property type="entry name" value="NAD(P)-bd_dom_sf"/>
</dbReference>
<comment type="caution">
    <text evidence="9">The sequence shown here is derived from an EMBL/GenBank/DDBJ whole genome shotgun (WGS) entry which is preliminary data.</text>
</comment>
<evidence type="ECO:0000256" key="4">
    <source>
        <dbReference type="ARBA" id="ARBA00011990"/>
    </source>
</evidence>
<dbReference type="Proteomes" id="UP001595528">
    <property type="component" value="Unassembled WGS sequence"/>
</dbReference>
<evidence type="ECO:0000259" key="8">
    <source>
        <dbReference type="Pfam" id="PF16363"/>
    </source>
</evidence>
<keyword evidence="6 7" id="KW-0456">Lyase</keyword>
<dbReference type="SUPFAM" id="SSF51735">
    <property type="entry name" value="NAD(P)-binding Rossmann-fold domains"/>
    <property type="match status" value="1"/>
</dbReference>